<accession>A0A1S2XJW5</accession>
<feature type="domain" description="RST" evidence="8">
    <location>
        <begin position="500"/>
        <end position="571"/>
    </location>
</feature>
<proteinExistence type="predicted"/>
<organism evidence="9 10">
    <name type="scientific">Cicer arietinum</name>
    <name type="common">Chickpea</name>
    <name type="synonym">Garbanzo</name>
    <dbReference type="NCBI Taxonomy" id="3827"/>
    <lineage>
        <taxon>Eukaryota</taxon>
        <taxon>Viridiplantae</taxon>
        <taxon>Streptophyta</taxon>
        <taxon>Embryophyta</taxon>
        <taxon>Tracheophyta</taxon>
        <taxon>Spermatophyta</taxon>
        <taxon>Magnoliopsida</taxon>
        <taxon>eudicotyledons</taxon>
        <taxon>Gunneridae</taxon>
        <taxon>Pentapetalae</taxon>
        <taxon>rosids</taxon>
        <taxon>fabids</taxon>
        <taxon>Fabales</taxon>
        <taxon>Fabaceae</taxon>
        <taxon>Papilionoideae</taxon>
        <taxon>50 kb inversion clade</taxon>
        <taxon>NPAAA clade</taxon>
        <taxon>Hologalegina</taxon>
        <taxon>IRL clade</taxon>
        <taxon>Cicereae</taxon>
        <taxon>Cicer</taxon>
    </lineage>
</organism>
<evidence type="ECO:0000259" key="8">
    <source>
        <dbReference type="PROSITE" id="PS51879"/>
    </source>
</evidence>
<dbReference type="PROSITE" id="PS50918">
    <property type="entry name" value="WWE"/>
    <property type="match status" value="1"/>
</dbReference>
<protein>
    <submittedName>
        <fullName evidence="10">Inactive poly [ADP-ribose] polymerase RCD1-like</fullName>
    </submittedName>
</protein>
<dbReference type="RefSeq" id="XP_004489757.1">
    <property type="nucleotide sequence ID" value="XM_004489700.3"/>
</dbReference>
<keyword evidence="9" id="KW-1185">Reference proteome</keyword>
<dbReference type="InterPro" id="IPR044964">
    <property type="entry name" value="RCD1/SRO1-5"/>
</dbReference>
<dbReference type="KEGG" id="cam:101499320"/>
<dbReference type="Pfam" id="PF12174">
    <property type="entry name" value="RST"/>
    <property type="match status" value="1"/>
</dbReference>
<gene>
    <name evidence="10" type="primary">LOC101499320</name>
</gene>
<dbReference type="Proteomes" id="UP000087171">
    <property type="component" value="Chromosome Ca2"/>
</dbReference>
<keyword evidence="3" id="KW-0346">Stress response</keyword>
<dbReference type="AlphaFoldDB" id="A0A1S2XJW5"/>
<evidence type="ECO:0000256" key="5">
    <source>
        <dbReference type="SAM" id="MobiDB-lite"/>
    </source>
</evidence>
<reference evidence="9" key="1">
    <citation type="journal article" date="2013" name="Nat. Biotechnol.">
        <title>Draft genome sequence of chickpea (Cicer arietinum) provides a resource for trait improvement.</title>
        <authorList>
            <person name="Varshney R.K."/>
            <person name="Song C."/>
            <person name="Saxena R.K."/>
            <person name="Azam S."/>
            <person name="Yu S."/>
            <person name="Sharpe A.G."/>
            <person name="Cannon S."/>
            <person name="Baek J."/>
            <person name="Rosen B.D."/>
            <person name="Tar'an B."/>
            <person name="Millan T."/>
            <person name="Zhang X."/>
            <person name="Ramsay L.D."/>
            <person name="Iwata A."/>
            <person name="Wang Y."/>
            <person name="Nelson W."/>
            <person name="Farmer A.D."/>
            <person name="Gaur P.M."/>
            <person name="Soderlund C."/>
            <person name="Penmetsa R.V."/>
            <person name="Xu C."/>
            <person name="Bharti A.K."/>
            <person name="He W."/>
            <person name="Winter P."/>
            <person name="Zhao S."/>
            <person name="Hane J.K."/>
            <person name="Carrasquilla-Garcia N."/>
            <person name="Condie J.A."/>
            <person name="Upadhyaya H.D."/>
            <person name="Luo M.C."/>
            <person name="Thudi M."/>
            <person name="Gowda C.L."/>
            <person name="Singh N.P."/>
            <person name="Lichtenzveig J."/>
            <person name="Gali K.K."/>
            <person name="Rubio J."/>
            <person name="Nadarajan N."/>
            <person name="Dolezel J."/>
            <person name="Bansal K.C."/>
            <person name="Xu X."/>
            <person name="Edwards D."/>
            <person name="Zhang G."/>
            <person name="Kahl G."/>
            <person name="Gil J."/>
            <person name="Singh K.B."/>
            <person name="Datta S.K."/>
            <person name="Jackson S.A."/>
            <person name="Wang J."/>
            <person name="Cook D.R."/>
        </authorList>
    </citation>
    <scope>NUCLEOTIDE SEQUENCE [LARGE SCALE GENOMIC DNA]</scope>
    <source>
        <strain evidence="9">cv. CDC Frontier</strain>
    </source>
</reference>
<name>A0A1S2XJW5_CICAR</name>
<evidence type="ECO:0000313" key="9">
    <source>
        <dbReference type="Proteomes" id="UP000087171"/>
    </source>
</evidence>
<dbReference type="InterPro" id="IPR012317">
    <property type="entry name" value="Poly(ADP-ribose)pol_cat_dom"/>
</dbReference>
<dbReference type="PANTHER" id="PTHR32263:SF5">
    <property type="entry name" value="INACTIVE POLY [ADP-RIBOSE] POLYMERASE SRO1-RELATED"/>
    <property type="match status" value="1"/>
</dbReference>
<keyword evidence="4" id="KW-0539">Nucleus</keyword>
<dbReference type="PROSITE" id="PS51059">
    <property type="entry name" value="PARP_CATALYTIC"/>
    <property type="match status" value="1"/>
</dbReference>
<evidence type="ECO:0000256" key="2">
    <source>
        <dbReference type="ARBA" id="ARBA00022473"/>
    </source>
</evidence>
<dbReference type="eggNOG" id="ENOG502QZEX">
    <property type="taxonomic scope" value="Eukaryota"/>
</dbReference>
<dbReference type="Pfam" id="PF23467">
    <property type="entry name" value="WWE_5"/>
    <property type="match status" value="1"/>
</dbReference>
<feature type="domain" description="PARP catalytic" evidence="7">
    <location>
        <begin position="249"/>
        <end position="471"/>
    </location>
</feature>
<evidence type="ECO:0000313" key="10">
    <source>
        <dbReference type="RefSeq" id="XP_004489757.1"/>
    </source>
</evidence>
<evidence type="ECO:0000259" key="7">
    <source>
        <dbReference type="PROSITE" id="PS51059"/>
    </source>
</evidence>
<dbReference type="RefSeq" id="XP_073220351.1">
    <property type="nucleotide sequence ID" value="XM_073364250.1"/>
</dbReference>
<dbReference type="InterPro" id="IPR057823">
    <property type="entry name" value="WWE_RCD1"/>
</dbReference>
<feature type="region of interest" description="Disordered" evidence="5">
    <location>
        <begin position="471"/>
        <end position="494"/>
    </location>
</feature>
<dbReference type="InterPro" id="IPR022003">
    <property type="entry name" value="RST"/>
</dbReference>
<comment type="subcellular location">
    <subcellularLocation>
        <location evidence="1">Nucleus</location>
    </subcellularLocation>
</comment>
<dbReference type="GO" id="GO:0005634">
    <property type="term" value="C:nucleus"/>
    <property type="evidence" value="ECO:0007669"/>
    <property type="project" value="UniProtKB-SubCell"/>
</dbReference>
<dbReference type="Gene3D" id="3.90.228.10">
    <property type="match status" value="1"/>
</dbReference>
<evidence type="ECO:0000256" key="1">
    <source>
        <dbReference type="ARBA" id="ARBA00004123"/>
    </source>
</evidence>
<dbReference type="InterPro" id="IPR004170">
    <property type="entry name" value="WWE_dom"/>
</dbReference>
<feature type="domain" description="WWE" evidence="6">
    <location>
        <begin position="59"/>
        <end position="150"/>
    </location>
</feature>
<evidence type="ECO:0000256" key="4">
    <source>
        <dbReference type="ARBA" id="ARBA00023242"/>
    </source>
</evidence>
<dbReference type="OrthoDB" id="6133115at2759"/>
<dbReference type="STRING" id="3827.A0A1S2XJW5"/>
<sequence length="582" mass="65295">MEANTEKALGRAVLKLKRKRASRHATCPNEALRPVLPQWTSLISPTNNVVKRVRLNRYESKPTYSGTHIGRSLVRYYLNYKKSGRPERLMVYQNGGWMDFPQDVVDLVRKDFDVKKAVVEVELNGKHLVLNFLHMYQMNLITGLQQPIAWIDETGCCFFPENYADSDEGPYDLGNQETEKSHESLFQDPNESNEIKLHLEIEINGVGASNLGECSGESNAVVKHIQIDAKQACNQIDLEIEDSSNKMGNENDGEAVEQNKNVGFNAYNETVYEKLDLDTVQKVFLNGMSSFGRADLVEIYPFSSTLMQSRLELFEKQAEITKHCHGDANVQYAWLASSKGELSTMMKCGLGHCGLSASKCTYGIGVHLAAATCPFASASYCDVDENGVRHLVFCRVIMGNMELLRPGTRQFRPSSCDYDSGVDDIHSPRYYIVWNMNVNTHIHPEFVVSFKVSADVEGLLSRNKSKNNIFGVNSASQGPKSLSRSESSTVDTGITTSLPKAPTSPWMPFPMLFAAITNNVPAKDMELINMHYLHFRAKKMTRDEFVKKLRLIVGDALLRATITSLQRRKIPSQSSCVIKMET</sequence>
<dbReference type="PANTHER" id="PTHR32263">
    <property type="entry name" value="INACTIVE POLY [ADP-RIBOSE] POLYMERASE SRO4-RELATED"/>
    <property type="match status" value="1"/>
</dbReference>
<dbReference type="PROSITE" id="PS51879">
    <property type="entry name" value="RST"/>
    <property type="match status" value="1"/>
</dbReference>
<reference evidence="10" key="2">
    <citation type="submission" date="2025-08" db="UniProtKB">
        <authorList>
            <consortium name="RefSeq"/>
        </authorList>
    </citation>
    <scope>IDENTIFICATION</scope>
    <source>
        <tissue evidence="10">Etiolated seedlings</tissue>
    </source>
</reference>
<evidence type="ECO:0000256" key="3">
    <source>
        <dbReference type="ARBA" id="ARBA00023016"/>
    </source>
</evidence>
<dbReference type="GO" id="GO:0003950">
    <property type="term" value="F:NAD+ poly-ADP-ribosyltransferase activity"/>
    <property type="evidence" value="ECO:0007669"/>
    <property type="project" value="InterPro"/>
</dbReference>
<keyword evidence="2" id="KW-0217">Developmental protein</keyword>
<evidence type="ECO:0000259" key="6">
    <source>
        <dbReference type="PROSITE" id="PS50918"/>
    </source>
</evidence>
<dbReference type="SUPFAM" id="SSF56399">
    <property type="entry name" value="ADP-ribosylation"/>
    <property type="match status" value="1"/>
</dbReference>
<dbReference type="GeneID" id="101499320"/>
<dbReference type="PaxDb" id="3827-XP_004489757.1"/>